<name>A0A6J2YBJ7_SITOR</name>
<dbReference type="InterPro" id="IPR009057">
    <property type="entry name" value="Homeodomain-like_sf"/>
</dbReference>
<dbReference type="GO" id="GO:0005634">
    <property type="term" value="C:nucleus"/>
    <property type="evidence" value="ECO:0007669"/>
    <property type="project" value="UniProtKB-SubCell"/>
</dbReference>
<proteinExistence type="predicted"/>
<evidence type="ECO:0000313" key="3">
    <source>
        <dbReference type="RefSeq" id="XP_030760295.1"/>
    </source>
</evidence>
<dbReference type="OrthoDB" id="6766223at2759"/>
<dbReference type="GeneID" id="115885492"/>
<gene>
    <name evidence="3" type="primary">LOC115885492</name>
</gene>
<organism evidence="2 3">
    <name type="scientific">Sitophilus oryzae</name>
    <name type="common">Rice weevil</name>
    <name type="synonym">Curculio oryzae</name>
    <dbReference type="NCBI Taxonomy" id="7048"/>
    <lineage>
        <taxon>Eukaryota</taxon>
        <taxon>Metazoa</taxon>
        <taxon>Ecdysozoa</taxon>
        <taxon>Arthropoda</taxon>
        <taxon>Hexapoda</taxon>
        <taxon>Insecta</taxon>
        <taxon>Pterygota</taxon>
        <taxon>Neoptera</taxon>
        <taxon>Endopterygota</taxon>
        <taxon>Coleoptera</taxon>
        <taxon>Polyphaga</taxon>
        <taxon>Cucujiformia</taxon>
        <taxon>Curculionidae</taxon>
        <taxon>Dryophthorinae</taxon>
        <taxon>Sitophilus</taxon>
    </lineage>
</organism>
<reference evidence="3" key="1">
    <citation type="submission" date="2025-08" db="UniProtKB">
        <authorList>
            <consortium name="RefSeq"/>
        </authorList>
    </citation>
    <scope>IDENTIFICATION</scope>
    <source>
        <tissue evidence="3">Gonads</tissue>
    </source>
</reference>
<dbReference type="SUPFAM" id="SSF46689">
    <property type="entry name" value="Homeodomain-like"/>
    <property type="match status" value="1"/>
</dbReference>
<dbReference type="KEGG" id="soy:115885492"/>
<dbReference type="AlphaFoldDB" id="A0A6J2YBJ7"/>
<sequence length="237" mass="27819">MRSALTAIRRGRCSQRVTAMRFKIPRRTLRDHLKSRTHVKKIGRKSILSKHQEQDLVKRIVRLAEIGVPLTMKLLRHNVFRFCKINKIKNNSNEEKCMTGRDWMRMFLNRNPEISKRKAQFMNQARAQKLNKFIVDDHFKKLGKLLDNLELKQNPAKIFDMDEKDCPPTLHHQPAVLVKKGSQRVHFIANEHAESVTIVGCVSAIPPMIIFKGKRLKSELTNNLHREVLLEWYQKDL</sequence>
<protein>
    <submittedName>
        <fullName evidence="3">Uncharacterized protein LOC115885492</fullName>
    </submittedName>
</protein>
<evidence type="ECO:0000256" key="1">
    <source>
        <dbReference type="ARBA" id="ARBA00004123"/>
    </source>
</evidence>
<comment type="subcellular location">
    <subcellularLocation>
        <location evidence="1">Nucleus</location>
    </subcellularLocation>
</comment>
<dbReference type="Gene3D" id="1.10.10.60">
    <property type="entry name" value="Homeodomain-like"/>
    <property type="match status" value="1"/>
</dbReference>
<accession>A0A6J2YBJ7</accession>
<dbReference type="Proteomes" id="UP000504635">
    <property type="component" value="Unplaced"/>
</dbReference>
<evidence type="ECO:0000313" key="2">
    <source>
        <dbReference type="Proteomes" id="UP000504635"/>
    </source>
</evidence>
<dbReference type="InParanoid" id="A0A6J2YBJ7"/>
<dbReference type="RefSeq" id="XP_030760295.1">
    <property type="nucleotide sequence ID" value="XM_030904435.1"/>
</dbReference>
<keyword evidence="2" id="KW-1185">Reference proteome</keyword>